<dbReference type="EMBL" id="MLFT02000206">
    <property type="protein sequence ID" value="PHT28569.1"/>
    <property type="molecule type" value="Genomic_DNA"/>
</dbReference>
<evidence type="ECO:0000256" key="8">
    <source>
        <dbReference type="ARBA" id="ARBA00022618"/>
    </source>
</evidence>
<evidence type="ECO:0000256" key="11">
    <source>
        <dbReference type="ARBA" id="ARBA00023054"/>
    </source>
</evidence>
<evidence type="ECO:0000313" key="20">
    <source>
        <dbReference type="Proteomes" id="UP000224567"/>
    </source>
</evidence>
<keyword evidence="15" id="KW-0496">Mitochondrion</keyword>
<evidence type="ECO:0000256" key="9">
    <source>
        <dbReference type="ARBA" id="ARBA00022776"/>
    </source>
</evidence>
<dbReference type="InterPro" id="IPR013255">
    <property type="entry name" value="Spc25_C"/>
</dbReference>
<feature type="coiled-coil region" evidence="16">
    <location>
        <begin position="292"/>
        <end position="319"/>
    </location>
</feature>
<dbReference type="HAMAP" id="MF_01151">
    <property type="entry name" value="GrpE"/>
    <property type="match status" value="1"/>
</dbReference>
<comment type="function">
    <text evidence="15">Essential component of the PAM complex, a complex required for the translocation of transit peptide-containing proteins from the inner membrane into the mitochondrial matrix in an ATP-dependent manner.</text>
</comment>
<dbReference type="NCBIfam" id="NF010741">
    <property type="entry name" value="PRK14143.1"/>
    <property type="match status" value="1"/>
</dbReference>
<dbReference type="SUPFAM" id="SSF51064">
    <property type="entry name" value="Head domain of nucleotide exchange factor GrpE"/>
    <property type="match status" value="1"/>
</dbReference>
<evidence type="ECO:0000259" key="18">
    <source>
        <dbReference type="Pfam" id="PF08234"/>
    </source>
</evidence>
<dbReference type="Pfam" id="PF01025">
    <property type="entry name" value="GrpE"/>
    <property type="match status" value="1"/>
</dbReference>
<evidence type="ECO:0000256" key="5">
    <source>
        <dbReference type="ARBA" id="ARBA00011738"/>
    </source>
</evidence>
<dbReference type="InterPro" id="IPR013805">
    <property type="entry name" value="GrpE_CC"/>
</dbReference>
<dbReference type="Gene3D" id="3.30.457.50">
    <property type="entry name" value="Chromosome segregation protein Spc25"/>
    <property type="match status" value="1"/>
</dbReference>
<comment type="subcellular location">
    <subcellularLocation>
        <location evidence="2">Chromosome</location>
        <location evidence="2">Centromere</location>
    </subcellularLocation>
    <subcellularLocation>
        <location evidence="1">Cytoplasm</location>
    </subcellularLocation>
    <subcellularLocation>
        <location evidence="15">Mitochondrion matrix</location>
    </subcellularLocation>
</comment>
<dbReference type="Gene3D" id="2.30.22.10">
    <property type="entry name" value="Head domain of nucleotide exchange factor GrpE"/>
    <property type="match status" value="1"/>
</dbReference>
<dbReference type="PANTHER" id="PTHR14281:SF3">
    <property type="entry name" value="KINETOCHORE PROTEIN SPC25"/>
    <property type="match status" value="1"/>
</dbReference>
<keyword evidence="8" id="KW-0132">Cell division</keyword>
<evidence type="ECO:0000256" key="16">
    <source>
        <dbReference type="SAM" id="Coils"/>
    </source>
</evidence>
<dbReference type="InterPro" id="IPR045143">
    <property type="entry name" value="Spc25"/>
</dbReference>
<feature type="region of interest" description="Disordered" evidence="17">
    <location>
        <begin position="500"/>
        <end position="542"/>
    </location>
</feature>
<reference evidence="20" key="2">
    <citation type="journal article" date="2017" name="J. Anim. Genet.">
        <title>Multiple reference genome sequences of hot pepper reveal the massive evolution of plant disease resistance genes by retroduplication.</title>
        <authorList>
            <person name="Kim S."/>
            <person name="Park J."/>
            <person name="Yeom S.-I."/>
            <person name="Kim Y.-M."/>
            <person name="Seo E."/>
            <person name="Kim K.-T."/>
            <person name="Kim M.-S."/>
            <person name="Lee J.M."/>
            <person name="Cheong K."/>
            <person name="Shin H.-S."/>
            <person name="Kim S.-B."/>
            <person name="Han K."/>
            <person name="Lee J."/>
            <person name="Park M."/>
            <person name="Lee H.-A."/>
            <person name="Lee H.-Y."/>
            <person name="Lee Y."/>
            <person name="Oh S."/>
            <person name="Lee J.H."/>
            <person name="Choi E."/>
            <person name="Choi E."/>
            <person name="Lee S.E."/>
            <person name="Jeon J."/>
            <person name="Kim H."/>
            <person name="Choi G."/>
            <person name="Song H."/>
            <person name="Lee J."/>
            <person name="Lee S.-C."/>
            <person name="Kwon J.-K."/>
            <person name="Lee H.-Y."/>
            <person name="Koo N."/>
            <person name="Hong Y."/>
            <person name="Kim R.W."/>
            <person name="Kang W.-H."/>
            <person name="Huh J.H."/>
            <person name="Kang B.-C."/>
            <person name="Yang T.-J."/>
            <person name="Lee Y.-H."/>
            <person name="Bennetzen J.L."/>
            <person name="Choi D."/>
        </authorList>
    </citation>
    <scope>NUCLEOTIDE SEQUENCE [LARGE SCALE GENOMIC DNA]</scope>
    <source>
        <strain evidence="20">cv. PBC81</strain>
    </source>
</reference>
<evidence type="ECO:0000256" key="2">
    <source>
        <dbReference type="ARBA" id="ARBA00004584"/>
    </source>
</evidence>
<gene>
    <name evidence="19" type="ORF">CQW23_31840</name>
</gene>
<keyword evidence="14" id="KW-0137">Centromere</keyword>
<evidence type="ECO:0000256" key="15">
    <source>
        <dbReference type="RuleBase" id="RU000640"/>
    </source>
</evidence>
<dbReference type="GO" id="GO:0000774">
    <property type="term" value="F:adenyl-nucleotide exchange factor activity"/>
    <property type="evidence" value="ECO:0007669"/>
    <property type="project" value="InterPro"/>
</dbReference>
<dbReference type="GO" id="GO:0051301">
    <property type="term" value="P:cell division"/>
    <property type="evidence" value="ECO:0007669"/>
    <property type="project" value="UniProtKB-KW"/>
</dbReference>
<dbReference type="PANTHER" id="PTHR14281">
    <property type="entry name" value="KINETOCHORE PROTEIN SPC25-RELATED"/>
    <property type="match status" value="1"/>
</dbReference>
<dbReference type="Proteomes" id="UP000224567">
    <property type="component" value="Unassembled WGS sequence"/>
</dbReference>
<dbReference type="GO" id="GO:0006457">
    <property type="term" value="P:protein folding"/>
    <property type="evidence" value="ECO:0007669"/>
    <property type="project" value="InterPro"/>
</dbReference>
<dbReference type="CDD" id="cd00446">
    <property type="entry name" value="GrpE"/>
    <property type="match status" value="1"/>
</dbReference>
<dbReference type="FunFam" id="2.30.22.10:FF:000001">
    <property type="entry name" value="Protein GrpE"/>
    <property type="match status" value="1"/>
</dbReference>
<evidence type="ECO:0000256" key="3">
    <source>
        <dbReference type="ARBA" id="ARBA00006379"/>
    </source>
</evidence>
<evidence type="ECO:0000256" key="1">
    <source>
        <dbReference type="ARBA" id="ARBA00004496"/>
    </source>
</evidence>
<protein>
    <recommendedName>
        <fullName evidence="15">GrpE protein homolog</fullName>
    </recommendedName>
</protein>
<dbReference type="PRINTS" id="PR00773">
    <property type="entry name" value="GRPEPROTEIN"/>
</dbReference>
<dbReference type="GO" id="GO:0005759">
    <property type="term" value="C:mitochondrial matrix"/>
    <property type="evidence" value="ECO:0007669"/>
    <property type="project" value="UniProtKB-SubCell"/>
</dbReference>
<evidence type="ECO:0000256" key="6">
    <source>
        <dbReference type="ARBA" id="ARBA00022454"/>
    </source>
</evidence>
<keyword evidence="6" id="KW-0158">Chromosome</keyword>
<feature type="compositionally biased region" description="Basic residues" evidence="17">
    <location>
        <begin position="523"/>
        <end position="532"/>
    </location>
</feature>
<accession>A0A2G2V6J1</accession>
<dbReference type="CDD" id="cd23784">
    <property type="entry name" value="RWD_Spc25"/>
    <property type="match status" value="1"/>
</dbReference>
<evidence type="ECO:0000256" key="10">
    <source>
        <dbReference type="ARBA" id="ARBA00023016"/>
    </source>
</evidence>
<dbReference type="GO" id="GO:0007059">
    <property type="term" value="P:chromosome segregation"/>
    <property type="evidence" value="ECO:0007669"/>
    <property type="project" value="InterPro"/>
</dbReference>
<comment type="caution">
    <text evidence="19">The sequence shown here is derived from an EMBL/GenBank/DDBJ whole genome shotgun (WGS) entry which is preliminary data.</text>
</comment>
<keyword evidence="20" id="KW-1185">Reference proteome</keyword>
<evidence type="ECO:0000256" key="14">
    <source>
        <dbReference type="ARBA" id="ARBA00023328"/>
    </source>
</evidence>
<dbReference type="PROSITE" id="PS01071">
    <property type="entry name" value="GRPE"/>
    <property type="match status" value="1"/>
</dbReference>
<sequence>MAGSAPPLSHTFYTLRFPSSSCKVPRTSIHPFGHHNFCLNYNQCESTKIALFSRWNPIINNHNNRRSSAKTSVQASDDEDSLSKLEISNDAADEEYSYRLKSLMQVYKEAILVGDVKAVSEIEALVIASVETERNDLAQKVSALSADISSGKEKYMRLQADFDNYRKRSENERLKIRTNAQGEIIESLLPMVDNFERAKRQLKLETEMEKKIDASYQGIYKQFVEIMRSLRVAVVPTVGKPFDPALHEAIAREESQEFSEGIVIEEFRRGFLLGDCLLRPAMVKVSSGPAKLGKLKTELREAEDNLLKALAVKTRKEAKKIELAELISTTNARVEEVRGVVEDKRARKHEYSALISQQEDAVHFFFVGEKALETLEEKLNQNTEHREAIEEATVWYNKVLGLRIECGQGVKFIFTNIDANNPDDEYSFTVRRENDVHTLIDCDPQLNDAKELLIELNKSNGLYKFIRTMREKFLEVVARGLTSQDQDASMVSMPPLMSSISIRSRDESSPQKVESKSDEYKRTSRKLPRGKRDRSAILSPVSASSHRHSPRFKVSYFFTSNIF</sequence>
<dbReference type="AlphaFoldDB" id="A0A2G2V6J1"/>
<feature type="compositionally biased region" description="Basic and acidic residues" evidence="17">
    <location>
        <begin position="503"/>
        <end position="522"/>
    </location>
</feature>
<evidence type="ECO:0000256" key="7">
    <source>
        <dbReference type="ARBA" id="ARBA00022490"/>
    </source>
</evidence>
<proteinExistence type="inferred from homology"/>
<dbReference type="STRING" id="33114.A0A2G2V6J1"/>
<keyword evidence="13" id="KW-0131">Cell cycle</keyword>
<feature type="domain" description="Chromosome segregation protein Spc25 C-terminal" evidence="18">
    <location>
        <begin position="407"/>
        <end position="473"/>
    </location>
</feature>
<keyword evidence="7" id="KW-0963">Cytoplasm</keyword>
<dbReference type="FunFam" id="3.30.457.50:FF:000001">
    <property type="entry name" value="Probable kinetochore protein spc25"/>
    <property type="match status" value="1"/>
</dbReference>
<evidence type="ECO:0000256" key="13">
    <source>
        <dbReference type="ARBA" id="ARBA00023306"/>
    </source>
</evidence>
<keyword evidence="9" id="KW-0498">Mitosis</keyword>
<evidence type="ECO:0000256" key="17">
    <source>
        <dbReference type="SAM" id="MobiDB-lite"/>
    </source>
</evidence>
<dbReference type="OrthoDB" id="201635at2759"/>
<dbReference type="InterPro" id="IPR009012">
    <property type="entry name" value="GrpE_head"/>
</dbReference>
<dbReference type="SUPFAM" id="SSF58014">
    <property type="entry name" value="Coiled-coil domain of nucleotide exchange factor GrpE"/>
    <property type="match status" value="1"/>
</dbReference>
<dbReference type="GO" id="GO:0042803">
    <property type="term" value="F:protein homodimerization activity"/>
    <property type="evidence" value="ECO:0007669"/>
    <property type="project" value="InterPro"/>
</dbReference>
<dbReference type="Gene3D" id="3.90.20.20">
    <property type="match status" value="1"/>
</dbReference>
<comment type="similarity">
    <text evidence="3">Belongs to the SPC25 family.</text>
</comment>
<name>A0A2G2V6J1_CAPBA</name>
<organism evidence="19 20">
    <name type="scientific">Capsicum baccatum</name>
    <name type="common">Peruvian pepper</name>
    <dbReference type="NCBI Taxonomy" id="33114"/>
    <lineage>
        <taxon>Eukaryota</taxon>
        <taxon>Viridiplantae</taxon>
        <taxon>Streptophyta</taxon>
        <taxon>Embryophyta</taxon>
        <taxon>Tracheophyta</taxon>
        <taxon>Spermatophyta</taxon>
        <taxon>Magnoliopsida</taxon>
        <taxon>eudicotyledons</taxon>
        <taxon>Gunneridae</taxon>
        <taxon>Pentapetalae</taxon>
        <taxon>asterids</taxon>
        <taxon>lamiids</taxon>
        <taxon>Solanales</taxon>
        <taxon>Solanaceae</taxon>
        <taxon>Solanoideae</taxon>
        <taxon>Capsiceae</taxon>
        <taxon>Capsicum</taxon>
    </lineage>
</organism>
<comment type="subunit">
    <text evidence="5">Homodimer.</text>
</comment>
<evidence type="ECO:0000256" key="12">
    <source>
        <dbReference type="ARBA" id="ARBA00023186"/>
    </source>
</evidence>
<comment type="similarity">
    <text evidence="4">Belongs to the GrpE family.</text>
</comment>
<reference evidence="19 20" key="1">
    <citation type="journal article" date="2017" name="Genome Biol.">
        <title>New reference genome sequences of hot pepper reveal the massive evolution of plant disease-resistance genes by retroduplication.</title>
        <authorList>
            <person name="Kim S."/>
            <person name="Park J."/>
            <person name="Yeom S.I."/>
            <person name="Kim Y.M."/>
            <person name="Seo E."/>
            <person name="Kim K.T."/>
            <person name="Kim M.S."/>
            <person name="Lee J.M."/>
            <person name="Cheong K."/>
            <person name="Shin H.S."/>
            <person name="Kim S.B."/>
            <person name="Han K."/>
            <person name="Lee J."/>
            <person name="Park M."/>
            <person name="Lee H.A."/>
            <person name="Lee H.Y."/>
            <person name="Lee Y."/>
            <person name="Oh S."/>
            <person name="Lee J.H."/>
            <person name="Choi E."/>
            <person name="Choi E."/>
            <person name="Lee S.E."/>
            <person name="Jeon J."/>
            <person name="Kim H."/>
            <person name="Choi G."/>
            <person name="Song H."/>
            <person name="Lee J."/>
            <person name="Lee S.C."/>
            <person name="Kwon J.K."/>
            <person name="Lee H.Y."/>
            <person name="Koo N."/>
            <person name="Hong Y."/>
            <person name="Kim R.W."/>
            <person name="Kang W.H."/>
            <person name="Huh J.H."/>
            <person name="Kang B.C."/>
            <person name="Yang T.J."/>
            <person name="Lee Y.H."/>
            <person name="Bennetzen J.L."/>
            <person name="Choi D."/>
        </authorList>
    </citation>
    <scope>NUCLEOTIDE SEQUENCE [LARGE SCALE GENOMIC DNA]</scope>
    <source>
        <strain evidence="20">cv. PBC81</strain>
    </source>
</reference>
<dbReference type="GO" id="GO:0051087">
    <property type="term" value="F:protein-folding chaperone binding"/>
    <property type="evidence" value="ECO:0007669"/>
    <property type="project" value="InterPro"/>
</dbReference>
<keyword evidence="10" id="KW-0346">Stress response</keyword>
<dbReference type="InterPro" id="IPR000740">
    <property type="entry name" value="GrpE"/>
</dbReference>
<keyword evidence="12 15" id="KW-0143">Chaperone</keyword>
<keyword evidence="11 16" id="KW-0175">Coiled coil</keyword>
<evidence type="ECO:0000313" key="19">
    <source>
        <dbReference type="EMBL" id="PHT28569.1"/>
    </source>
</evidence>
<dbReference type="Pfam" id="PF08234">
    <property type="entry name" value="Spindle_Spc25"/>
    <property type="match status" value="1"/>
</dbReference>
<dbReference type="GO" id="GO:0031262">
    <property type="term" value="C:Ndc80 complex"/>
    <property type="evidence" value="ECO:0007669"/>
    <property type="project" value="InterPro"/>
</dbReference>
<evidence type="ECO:0000256" key="4">
    <source>
        <dbReference type="ARBA" id="ARBA00009054"/>
    </source>
</evidence>